<proteinExistence type="predicted"/>
<dbReference type="PROSITE" id="PS51257">
    <property type="entry name" value="PROKAR_LIPOPROTEIN"/>
    <property type="match status" value="1"/>
</dbReference>
<reference evidence="1 2" key="1">
    <citation type="submission" date="2023-02" db="EMBL/GenBank/DDBJ databases">
        <title>Genome sequence of Mucilaginibacter jinjuensis strain KACC 16571.</title>
        <authorList>
            <person name="Kim S."/>
            <person name="Heo J."/>
            <person name="Kwon S.-W."/>
        </authorList>
    </citation>
    <scope>NUCLEOTIDE SEQUENCE [LARGE SCALE GENOMIC DNA]</scope>
    <source>
        <strain evidence="1 2">KACC 16571</strain>
    </source>
</reference>
<gene>
    <name evidence="1" type="ORF">PQO05_02940</name>
</gene>
<evidence type="ECO:0000313" key="1">
    <source>
        <dbReference type="EMBL" id="WCT12889.1"/>
    </source>
</evidence>
<dbReference type="InterPro" id="IPR046219">
    <property type="entry name" value="DUF6252"/>
</dbReference>
<sequence length="161" mass="17455">MKNLTVSLLALFAVLMFSCKKDKQADTPNIYYIKASKNGVSWSTKSYSIFNAQKTKPDTIVVGGSLGEEHISILAKLNSQGNYIPDPAKTTFYTTIGQDVIMSTYTLDTTKDNTISVTKPSSSEIQGTFTLTFKKTGVADSNPATVTFNQGEFKSALSIAL</sequence>
<dbReference type="Pfam" id="PF19765">
    <property type="entry name" value="DUF6252"/>
    <property type="match status" value="1"/>
</dbReference>
<accession>A0ABY7T9E8</accession>
<dbReference type="Proteomes" id="UP001216139">
    <property type="component" value="Chromosome"/>
</dbReference>
<dbReference type="RefSeq" id="WP_273631160.1">
    <property type="nucleotide sequence ID" value="NZ_CP117167.1"/>
</dbReference>
<organism evidence="1 2">
    <name type="scientific">Mucilaginibacter jinjuensis</name>
    <dbReference type="NCBI Taxonomy" id="1176721"/>
    <lineage>
        <taxon>Bacteria</taxon>
        <taxon>Pseudomonadati</taxon>
        <taxon>Bacteroidota</taxon>
        <taxon>Sphingobacteriia</taxon>
        <taxon>Sphingobacteriales</taxon>
        <taxon>Sphingobacteriaceae</taxon>
        <taxon>Mucilaginibacter</taxon>
    </lineage>
</organism>
<keyword evidence="2" id="KW-1185">Reference proteome</keyword>
<dbReference type="EMBL" id="CP117167">
    <property type="protein sequence ID" value="WCT12889.1"/>
    <property type="molecule type" value="Genomic_DNA"/>
</dbReference>
<protein>
    <submittedName>
        <fullName evidence="1">DUF6252 family protein</fullName>
    </submittedName>
</protein>
<evidence type="ECO:0000313" key="2">
    <source>
        <dbReference type="Proteomes" id="UP001216139"/>
    </source>
</evidence>
<name>A0ABY7T9E8_9SPHI</name>